<dbReference type="EMBL" id="JBGBZA010000002">
    <property type="protein sequence ID" value="MEY9320313.1"/>
    <property type="molecule type" value="Genomic_DNA"/>
</dbReference>
<proteinExistence type="predicted"/>
<dbReference type="Proteomes" id="UP001565471">
    <property type="component" value="Unassembled WGS sequence"/>
</dbReference>
<evidence type="ECO:0000313" key="3">
    <source>
        <dbReference type="Proteomes" id="UP001565471"/>
    </source>
</evidence>
<protein>
    <recommendedName>
        <fullName evidence="4">Transposase</fullName>
    </recommendedName>
</protein>
<accession>A0ABV4FBP7</accession>
<evidence type="ECO:0000256" key="1">
    <source>
        <dbReference type="SAM" id="MobiDB-lite"/>
    </source>
</evidence>
<organism evidence="2 3">
    <name type="scientific">Bradyrhizobium elkanii</name>
    <dbReference type="NCBI Taxonomy" id="29448"/>
    <lineage>
        <taxon>Bacteria</taxon>
        <taxon>Pseudomonadati</taxon>
        <taxon>Pseudomonadota</taxon>
        <taxon>Alphaproteobacteria</taxon>
        <taxon>Hyphomicrobiales</taxon>
        <taxon>Nitrobacteraceae</taxon>
        <taxon>Bradyrhizobium</taxon>
    </lineage>
</organism>
<comment type="caution">
    <text evidence="2">The sequence shown here is derived from an EMBL/GenBank/DDBJ whole genome shotgun (WGS) entry which is preliminary data.</text>
</comment>
<feature type="region of interest" description="Disordered" evidence="1">
    <location>
        <begin position="132"/>
        <end position="153"/>
    </location>
</feature>
<evidence type="ECO:0008006" key="4">
    <source>
        <dbReference type="Google" id="ProtNLM"/>
    </source>
</evidence>
<reference evidence="2 3" key="1">
    <citation type="submission" date="2024-07" db="EMBL/GenBank/DDBJ databases">
        <title>Genomic Encyclopedia of Type Strains, Phase V (KMG-V): Genome sequencing to study the core and pangenomes of soil and plant-associated prokaryotes.</title>
        <authorList>
            <person name="Whitman W."/>
        </authorList>
    </citation>
    <scope>NUCLEOTIDE SEQUENCE [LARGE SCALE GENOMIC DNA]</scope>
    <source>
        <strain evidence="2 3">USDA 415</strain>
    </source>
</reference>
<name>A0ABV4FBP7_BRAEL</name>
<evidence type="ECO:0000313" key="2">
    <source>
        <dbReference type="EMBL" id="MEY9320313.1"/>
    </source>
</evidence>
<feature type="compositionally biased region" description="Basic and acidic residues" evidence="1">
    <location>
        <begin position="136"/>
        <end position="152"/>
    </location>
</feature>
<gene>
    <name evidence="2" type="ORF">ABIF29_007112</name>
</gene>
<keyword evidence="3" id="KW-1185">Reference proteome</keyword>
<sequence>MTIGRDLLTKAEAVTVSAIEAGVPTLVEAREIIAEFHLMIRRKTEAGLIPWIERARASASLVASFSSGVAKDEAAVRAAITSPWSNGQTEGQITRLKLVRRQNVRPRQNRSASSQTNSFRIVGAAPNLRQSQYCRPNDKQEEPAREAADRGFQDQLITRVGEMTGVALPKD</sequence>